<proteinExistence type="predicted"/>
<feature type="transmembrane region" description="Helical" evidence="1">
    <location>
        <begin position="82"/>
        <end position="104"/>
    </location>
</feature>
<reference evidence="2" key="1">
    <citation type="submission" date="2019-08" db="EMBL/GenBank/DDBJ databases">
        <authorList>
            <person name="Kucharzyk K."/>
            <person name="Murdoch R.W."/>
            <person name="Higgins S."/>
            <person name="Loffler F."/>
        </authorList>
    </citation>
    <scope>NUCLEOTIDE SEQUENCE</scope>
</reference>
<accession>A0A645E3E7</accession>
<comment type="caution">
    <text evidence="2">The sequence shown here is derived from an EMBL/GenBank/DDBJ whole genome shotgun (WGS) entry which is preliminary data.</text>
</comment>
<evidence type="ECO:0000313" key="2">
    <source>
        <dbReference type="EMBL" id="MPM96059.1"/>
    </source>
</evidence>
<feature type="transmembrane region" description="Helical" evidence="1">
    <location>
        <begin position="53"/>
        <end position="70"/>
    </location>
</feature>
<dbReference type="AlphaFoldDB" id="A0A645E3E7"/>
<keyword evidence="1" id="KW-0812">Transmembrane</keyword>
<keyword evidence="1" id="KW-0472">Membrane</keyword>
<sequence length="114" mass="13019">MNENEQTGVIEVRPKRVRRVGSVTMGISLICTGIVSIICLMNPSFDVMQVTKFSPIMLILLGFEFLWASFAKEQECVKYDFFSIFMCFMLICAVLAMTAGLMAFQHYMKINIRI</sequence>
<keyword evidence="1" id="KW-1133">Transmembrane helix</keyword>
<feature type="transmembrane region" description="Helical" evidence="1">
    <location>
        <begin position="20"/>
        <end position="41"/>
    </location>
</feature>
<organism evidence="2">
    <name type="scientific">bioreactor metagenome</name>
    <dbReference type="NCBI Taxonomy" id="1076179"/>
    <lineage>
        <taxon>unclassified sequences</taxon>
        <taxon>metagenomes</taxon>
        <taxon>ecological metagenomes</taxon>
    </lineage>
</organism>
<dbReference type="EMBL" id="VSSQ01042470">
    <property type="protein sequence ID" value="MPM96059.1"/>
    <property type="molecule type" value="Genomic_DNA"/>
</dbReference>
<gene>
    <name evidence="2" type="ORF">SDC9_143215</name>
</gene>
<protein>
    <submittedName>
        <fullName evidence="2">Uncharacterized protein</fullName>
    </submittedName>
</protein>
<name>A0A645E3E7_9ZZZZ</name>
<evidence type="ECO:0000256" key="1">
    <source>
        <dbReference type="SAM" id="Phobius"/>
    </source>
</evidence>